<dbReference type="InterPro" id="IPR020539">
    <property type="entry name" value="RNase_P_CS"/>
</dbReference>
<dbReference type="InterPro" id="IPR000100">
    <property type="entry name" value="RNase_P"/>
</dbReference>
<dbReference type="Pfam" id="PF00825">
    <property type="entry name" value="Ribonuclease_P"/>
    <property type="match status" value="1"/>
</dbReference>
<keyword evidence="4 7" id="KW-0255">Endonuclease</keyword>
<reference evidence="9" key="1">
    <citation type="submission" date="2023-07" db="EMBL/GenBank/DDBJ databases">
        <title>The genome sequence of Rhodocytophaga aerolata KACC 12507.</title>
        <authorList>
            <person name="Zhang X."/>
        </authorList>
    </citation>
    <scope>NUCLEOTIDE SEQUENCE</scope>
    <source>
        <strain evidence="9">KACC 12507</strain>
    </source>
</reference>
<dbReference type="RefSeq" id="WP_302039082.1">
    <property type="nucleotide sequence ID" value="NZ_JAUKPO010000011.1"/>
</dbReference>
<evidence type="ECO:0000256" key="4">
    <source>
        <dbReference type="ARBA" id="ARBA00022759"/>
    </source>
</evidence>
<comment type="similarity">
    <text evidence="7">Belongs to the RnpA family.</text>
</comment>
<dbReference type="InterPro" id="IPR020568">
    <property type="entry name" value="Ribosomal_Su5_D2-typ_SF"/>
</dbReference>
<evidence type="ECO:0000256" key="3">
    <source>
        <dbReference type="ARBA" id="ARBA00022722"/>
    </source>
</evidence>
<dbReference type="NCBIfam" id="TIGR00188">
    <property type="entry name" value="rnpA"/>
    <property type="match status" value="1"/>
</dbReference>
<comment type="catalytic activity">
    <reaction evidence="7">
        <text>Endonucleolytic cleavage of RNA, removing 5'-extranucleotides from tRNA precursor.</text>
        <dbReference type="EC" id="3.1.26.5"/>
    </reaction>
</comment>
<keyword evidence="3 7" id="KW-0540">Nuclease</keyword>
<keyword evidence="10" id="KW-1185">Reference proteome</keyword>
<dbReference type="EC" id="3.1.26.5" evidence="7 8"/>
<keyword evidence="2 7" id="KW-0819">tRNA processing</keyword>
<dbReference type="Proteomes" id="UP001168528">
    <property type="component" value="Unassembled WGS sequence"/>
</dbReference>
<dbReference type="HAMAP" id="MF_00227">
    <property type="entry name" value="RNase_P"/>
    <property type="match status" value="1"/>
</dbReference>
<sequence>METTQDFSSQKFPKQERLTSKKTIEELFSKGSSVFVYPFRLLYLPKPFGSSHLPSHPQVLFSVSKKHFKKAVDRNLIKRRMREAYRLNKRELLQAIPTHQLPASVALIYIAKEKIDFATLQKKLKTIWLRLVNNA</sequence>
<proteinExistence type="inferred from homology"/>
<evidence type="ECO:0000256" key="1">
    <source>
        <dbReference type="ARBA" id="ARBA00002663"/>
    </source>
</evidence>
<evidence type="ECO:0000256" key="5">
    <source>
        <dbReference type="ARBA" id="ARBA00022801"/>
    </source>
</evidence>
<evidence type="ECO:0000313" key="10">
    <source>
        <dbReference type="Proteomes" id="UP001168528"/>
    </source>
</evidence>
<evidence type="ECO:0000256" key="7">
    <source>
        <dbReference type="HAMAP-Rule" id="MF_00227"/>
    </source>
</evidence>
<evidence type="ECO:0000256" key="2">
    <source>
        <dbReference type="ARBA" id="ARBA00022694"/>
    </source>
</evidence>
<dbReference type="InterPro" id="IPR014721">
    <property type="entry name" value="Ribsml_uS5_D2-typ_fold_subgr"/>
</dbReference>
<accession>A0ABT8R849</accession>
<evidence type="ECO:0000256" key="8">
    <source>
        <dbReference type="NCBIfam" id="TIGR00188"/>
    </source>
</evidence>
<evidence type="ECO:0000313" key="9">
    <source>
        <dbReference type="EMBL" id="MDO1448277.1"/>
    </source>
</evidence>
<keyword evidence="5 7" id="KW-0378">Hydrolase</keyword>
<dbReference type="PROSITE" id="PS00648">
    <property type="entry name" value="RIBONUCLEASE_P"/>
    <property type="match status" value="1"/>
</dbReference>
<dbReference type="GO" id="GO:0004526">
    <property type="term" value="F:ribonuclease P activity"/>
    <property type="evidence" value="ECO:0007669"/>
    <property type="project" value="UniProtKB-EC"/>
</dbReference>
<comment type="caution">
    <text evidence="9">The sequence shown here is derived from an EMBL/GenBank/DDBJ whole genome shotgun (WGS) entry which is preliminary data.</text>
</comment>
<keyword evidence="6 7" id="KW-0694">RNA-binding</keyword>
<name>A0ABT8R849_9BACT</name>
<organism evidence="9 10">
    <name type="scientific">Rhodocytophaga aerolata</name>
    <dbReference type="NCBI Taxonomy" id="455078"/>
    <lineage>
        <taxon>Bacteria</taxon>
        <taxon>Pseudomonadati</taxon>
        <taxon>Bacteroidota</taxon>
        <taxon>Cytophagia</taxon>
        <taxon>Cytophagales</taxon>
        <taxon>Rhodocytophagaceae</taxon>
        <taxon>Rhodocytophaga</taxon>
    </lineage>
</organism>
<dbReference type="PANTHER" id="PTHR33992">
    <property type="entry name" value="RIBONUCLEASE P PROTEIN COMPONENT"/>
    <property type="match status" value="1"/>
</dbReference>
<protein>
    <recommendedName>
        <fullName evidence="7 8">Ribonuclease P protein component</fullName>
        <shortName evidence="7">RNase P protein</shortName>
        <shortName evidence="7">RNaseP protein</shortName>
        <ecNumber evidence="7 8">3.1.26.5</ecNumber>
    </recommendedName>
    <alternativeName>
        <fullName evidence="7">Protein C5</fullName>
    </alternativeName>
</protein>
<dbReference type="EMBL" id="JAUKPO010000011">
    <property type="protein sequence ID" value="MDO1448277.1"/>
    <property type="molecule type" value="Genomic_DNA"/>
</dbReference>
<dbReference type="SUPFAM" id="SSF54211">
    <property type="entry name" value="Ribosomal protein S5 domain 2-like"/>
    <property type="match status" value="1"/>
</dbReference>
<gene>
    <name evidence="7 9" type="primary">rnpA</name>
    <name evidence="9" type="ORF">Q0590_18525</name>
</gene>
<evidence type="ECO:0000256" key="6">
    <source>
        <dbReference type="ARBA" id="ARBA00022884"/>
    </source>
</evidence>
<dbReference type="Gene3D" id="3.30.230.10">
    <property type="match status" value="1"/>
</dbReference>
<comment type="function">
    <text evidence="1 7">RNaseP catalyzes the removal of the 5'-leader sequence from pre-tRNA to produce the mature 5'-terminus. It can also cleave other RNA substrates such as 4.5S RNA. The protein component plays an auxiliary but essential role in vivo by binding to the 5'-leader sequence and broadening the substrate specificity of the ribozyme.</text>
</comment>
<comment type="subunit">
    <text evidence="7">Consists of a catalytic RNA component (M1 or rnpB) and a protein subunit.</text>
</comment>
<dbReference type="PANTHER" id="PTHR33992:SF1">
    <property type="entry name" value="RIBONUCLEASE P PROTEIN COMPONENT"/>
    <property type="match status" value="1"/>
</dbReference>